<dbReference type="AlphaFoldDB" id="A0A5C6TNX6"/>
<protein>
    <submittedName>
        <fullName evidence="1">Transposase</fullName>
    </submittedName>
</protein>
<evidence type="ECO:0000313" key="2">
    <source>
        <dbReference type="Proteomes" id="UP000321832"/>
    </source>
</evidence>
<name>A0A5C6TNX6_9BURK</name>
<dbReference type="Proteomes" id="UP000321832">
    <property type="component" value="Unassembled WGS sequence"/>
</dbReference>
<dbReference type="Pfam" id="PF05717">
    <property type="entry name" value="TnpB_IS66"/>
    <property type="match status" value="1"/>
</dbReference>
<reference evidence="1 2" key="1">
    <citation type="submission" date="2019-08" db="EMBL/GenBank/DDBJ databases">
        <authorList>
            <person name="Khan S.A."/>
            <person name="Jeon C.O."/>
            <person name="Jeong S.E."/>
        </authorList>
    </citation>
    <scope>NUCLEOTIDE SEQUENCE [LARGE SCALE GENOMIC DNA]</scope>
    <source>
        <strain evidence="2">IMCC1728</strain>
    </source>
</reference>
<dbReference type="InterPro" id="IPR008878">
    <property type="entry name" value="Transposase_IS66_Orf2"/>
</dbReference>
<proteinExistence type="predicted"/>
<evidence type="ECO:0000313" key="1">
    <source>
        <dbReference type="EMBL" id="TXC62123.1"/>
    </source>
</evidence>
<dbReference type="EMBL" id="VOPW01000002">
    <property type="protein sequence ID" value="TXC62123.1"/>
    <property type="molecule type" value="Genomic_DNA"/>
</dbReference>
<comment type="caution">
    <text evidence="1">The sequence shown here is derived from an EMBL/GenBank/DDBJ whole genome shotgun (WGS) entry which is preliminary data.</text>
</comment>
<sequence length="30" mass="3651">MYAFGNRRRNRAKVLGLERSGLWLLLKRFE</sequence>
<gene>
    <name evidence="1" type="ORF">FSC37_22410</name>
</gene>
<organism evidence="1 2">
    <name type="scientific">Piscinibacter aquaticus</name>
    <dbReference type="NCBI Taxonomy" id="392597"/>
    <lineage>
        <taxon>Bacteria</taxon>
        <taxon>Pseudomonadati</taxon>
        <taxon>Pseudomonadota</taxon>
        <taxon>Betaproteobacteria</taxon>
        <taxon>Burkholderiales</taxon>
        <taxon>Sphaerotilaceae</taxon>
        <taxon>Piscinibacter</taxon>
    </lineage>
</organism>
<keyword evidence="2" id="KW-1185">Reference proteome</keyword>
<accession>A0A5C6TNX6</accession>